<dbReference type="Proteomes" id="UP000256964">
    <property type="component" value="Unassembled WGS sequence"/>
</dbReference>
<sequence>MTSIRSPVILQAQSFLLIIAVVSYAVCLPSTSRIPWRTHSRVVEPSDFVRPE</sequence>
<protein>
    <submittedName>
        <fullName evidence="1">Uncharacterized protein</fullName>
    </submittedName>
</protein>
<dbReference type="AlphaFoldDB" id="A0A371DDG6"/>
<evidence type="ECO:0000313" key="1">
    <source>
        <dbReference type="EMBL" id="RDX50556.1"/>
    </source>
</evidence>
<organism evidence="1 2">
    <name type="scientific">Lentinus brumalis</name>
    <dbReference type="NCBI Taxonomy" id="2498619"/>
    <lineage>
        <taxon>Eukaryota</taxon>
        <taxon>Fungi</taxon>
        <taxon>Dikarya</taxon>
        <taxon>Basidiomycota</taxon>
        <taxon>Agaricomycotina</taxon>
        <taxon>Agaricomycetes</taxon>
        <taxon>Polyporales</taxon>
        <taxon>Polyporaceae</taxon>
        <taxon>Lentinus</taxon>
    </lineage>
</organism>
<reference evidence="1 2" key="1">
    <citation type="journal article" date="2018" name="Biotechnol. Biofuels">
        <title>Integrative visual omics of the white-rot fungus Polyporus brumalis exposes the biotechnological potential of its oxidative enzymes for delignifying raw plant biomass.</title>
        <authorList>
            <person name="Miyauchi S."/>
            <person name="Rancon A."/>
            <person name="Drula E."/>
            <person name="Hage H."/>
            <person name="Chaduli D."/>
            <person name="Favel A."/>
            <person name="Grisel S."/>
            <person name="Henrissat B."/>
            <person name="Herpoel-Gimbert I."/>
            <person name="Ruiz-Duenas F.J."/>
            <person name="Chevret D."/>
            <person name="Hainaut M."/>
            <person name="Lin J."/>
            <person name="Wang M."/>
            <person name="Pangilinan J."/>
            <person name="Lipzen A."/>
            <person name="Lesage-Meessen L."/>
            <person name="Navarro D."/>
            <person name="Riley R."/>
            <person name="Grigoriev I.V."/>
            <person name="Zhou S."/>
            <person name="Raouche S."/>
            <person name="Rosso M.N."/>
        </authorList>
    </citation>
    <scope>NUCLEOTIDE SEQUENCE [LARGE SCALE GENOMIC DNA]</scope>
    <source>
        <strain evidence="1 2">BRFM 1820</strain>
    </source>
</reference>
<name>A0A371DDG6_9APHY</name>
<proteinExistence type="predicted"/>
<evidence type="ECO:0000313" key="2">
    <source>
        <dbReference type="Proteomes" id="UP000256964"/>
    </source>
</evidence>
<accession>A0A371DDG6</accession>
<keyword evidence="2" id="KW-1185">Reference proteome</keyword>
<gene>
    <name evidence="1" type="ORF">OH76DRAFT_1402617</name>
</gene>
<dbReference type="EMBL" id="KZ857399">
    <property type="protein sequence ID" value="RDX50556.1"/>
    <property type="molecule type" value="Genomic_DNA"/>
</dbReference>